<keyword evidence="4" id="KW-1185">Reference proteome</keyword>
<protein>
    <submittedName>
        <fullName evidence="3">Uncharacterized protein</fullName>
    </submittedName>
</protein>
<proteinExistence type="predicted"/>
<evidence type="ECO:0000256" key="1">
    <source>
        <dbReference type="SAM" id="MobiDB-lite"/>
    </source>
</evidence>
<organism evidence="3 4">
    <name type="scientific">Devosia chinhatensis</name>
    <dbReference type="NCBI Taxonomy" id="429727"/>
    <lineage>
        <taxon>Bacteria</taxon>
        <taxon>Pseudomonadati</taxon>
        <taxon>Pseudomonadota</taxon>
        <taxon>Alphaproteobacteria</taxon>
        <taxon>Hyphomicrobiales</taxon>
        <taxon>Devosiaceae</taxon>
        <taxon>Devosia</taxon>
    </lineage>
</organism>
<feature type="transmembrane region" description="Helical" evidence="2">
    <location>
        <begin position="40"/>
        <end position="60"/>
    </location>
</feature>
<comment type="caution">
    <text evidence="3">The sequence shown here is derived from an EMBL/GenBank/DDBJ whole genome shotgun (WGS) entry which is preliminary data.</text>
</comment>
<dbReference type="Proteomes" id="UP000033649">
    <property type="component" value="Unassembled WGS sequence"/>
</dbReference>
<dbReference type="PATRIC" id="fig|429727.3.peg.1255"/>
<feature type="compositionally biased region" description="Polar residues" evidence="1">
    <location>
        <begin position="8"/>
        <end position="23"/>
    </location>
</feature>
<sequence>MTNPPPAWQQVSEATISTQQPESSPKPPGRSQARRFAKMGVWLLGIPSVVLLLLYLVLLVTPLRMPFSGPAVRSLVQSFLPETAELTMGDLALALEDGVWPVLRFEPVQYLDRKSGARIAMEALEIGFSPARALFGQPGTTITVVAPHVQMIQDLYGPRPANFQLDEGVDGGPTTLRVIEGDDAFPAIAISNEGIDFQSGPHVPMRSDNDWLVYNLEASEAALVDLVDQTAQGRFSRLVVRDGRIDMADPVYGLFRQFSDVALDVGPVPRQERVEGSFSARIGGRTIFGTLERTIDEDGTRRLLADITNLDFSALLPFIDDGESLAAMRGAGAVSINVAFGAGDGKLLGGDFKLDLTGTDLRIGEDLFPVASSILDVDWNPFEGQFTLNEGVLQIGQSSARVSGLFAMGLDERFGPTIAISLSAREVSIHPNDMAAPEAPMDLIEFSGWSAPLYGAVGVDRFLARKDDGLVEARGRFDLLRAGMGVDLTMAGNGLSADDVKRLWPYVMGEESRDWFVANVTDGRVKEGRMTFRFPVGSLGRRGENLPIPPDSMSIEIVGEGVAVKPSATLAPIVIDGETRLRVDDEKLSVAGGGGSLATSSGIVTVTNPALVMDNSDPEQSLVEVSGKLGAPIPALVALVQEQQPEALAALDLPVSLDSLSGSVDMDLVASFGLADNAEQLPKVDYVVNGTVSDFASSQPIEGRRIANGQLAFSASQLGYQLGGTADIDGVAAELSVDGNADTDPNFRVASTIEIAALKDMGFDLSQFATGAVSFMAQPRTDGAIDVSIDLAQAGLTIRDLGITKSRGTAGTLSAVARFDGEITRLEDINLAFGDVRLEGKLDFHATDGLVAADFGTVAISAGDNASVTLAPMEGGYSVRVRGRQLDLKPVLGRFFSLDQGSGGLQNTQLNAAIALDVELDRAVGFYATTAFNLDLNLLLRGTQLSRATLSAQFGEGNAVSITTNPAPNGRSLVMAFNDAGTILRLLGVYSQLAGGSGSLVMTTDRNQDLETGQLILRDFAIVDEANVIQVLGNHSDSRAAIAASNRLDFDAGQVDFIRRSDRVEVTNAVLAGDAVGGSLRGFIYTDRRQYDLTGTYVPLFGLNNAFSQIPILGPLLGGRNGEGLVGVTFAVRGALDRPEFLVNPLSVLAPGFLREFFEFRSREVPGAQ</sequence>
<dbReference type="AlphaFoldDB" id="A0A0F5FMN3"/>
<gene>
    <name evidence="3" type="ORF">VE26_06050</name>
</gene>
<name>A0A0F5FMN3_9HYPH</name>
<keyword evidence="2" id="KW-0812">Transmembrane</keyword>
<dbReference type="STRING" id="429727.VE26_06050"/>
<accession>A0A0F5FMN3</accession>
<evidence type="ECO:0000313" key="4">
    <source>
        <dbReference type="Proteomes" id="UP000033649"/>
    </source>
</evidence>
<evidence type="ECO:0000256" key="2">
    <source>
        <dbReference type="SAM" id="Phobius"/>
    </source>
</evidence>
<reference evidence="3 4" key="1">
    <citation type="submission" date="2015-03" db="EMBL/GenBank/DDBJ databases">
        <authorList>
            <person name="Hassan Y."/>
            <person name="Lepp D."/>
            <person name="Li X.-Z."/>
            <person name="Zhou T."/>
        </authorList>
    </citation>
    <scope>NUCLEOTIDE SEQUENCE [LARGE SCALE GENOMIC DNA]</scope>
    <source>
        <strain evidence="3 4">IPL18</strain>
    </source>
</reference>
<evidence type="ECO:0000313" key="3">
    <source>
        <dbReference type="EMBL" id="KKB09477.1"/>
    </source>
</evidence>
<keyword evidence="2" id="KW-1133">Transmembrane helix</keyword>
<dbReference type="EMBL" id="JZEY01000054">
    <property type="protein sequence ID" value="KKB09477.1"/>
    <property type="molecule type" value="Genomic_DNA"/>
</dbReference>
<keyword evidence="2" id="KW-0472">Membrane</keyword>
<feature type="region of interest" description="Disordered" evidence="1">
    <location>
        <begin position="1"/>
        <end position="32"/>
    </location>
</feature>